<reference evidence="2 3" key="2">
    <citation type="journal article" date="2013" name="Plant Cell Physiol.">
        <title>Rice Annotation Project Database (RAP-DB): an integrative and interactive database for rice genomics.</title>
        <authorList>
            <person name="Sakai H."/>
            <person name="Lee S.S."/>
            <person name="Tanaka T."/>
            <person name="Numa H."/>
            <person name="Kim J."/>
            <person name="Kawahara Y."/>
            <person name="Wakimoto H."/>
            <person name="Yang C.C."/>
            <person name="Iwamoto M."/>
            <person name="Abe T."/>
            <person name="Yamada Y."/>
            <person name="Muto A."/>
            <person name="Inokuchi H."/>
            <person name="Ikemura T."/>
            <person name="Matsumoto T."/>
            <person name="Sasaki T."/>
            <person name="Itoh T."/>
        </authorList>
    </citation>
    <scope>NUCLEOTIDE SEQUENCE [LARGE SCALE GENOMIC DNA]</scope>
    <source>
        <strain evidence="3">cv. Nipponbare</strain>
    </source>
</reference>
<dbReference type="PaxDb" id="39947-A0A0P0XZF9"/>
<dbReference type="Proteomes" id="UP000059680">
    <property type="component" value="Chromosome 11"/>
</dbReference>
<name>A0A0P0XZF9_ORYSJ</name>
<keyword evidence="3" id="KW-1185">Reference proteome</keyword>
<protein>
    <submittedName>
        <fullName evidence="2">Os11g0153851 protein</fullName>
    </submittedName>
</protein>
<evidence type="ECO:0000313" key="2">
    <source>
        <dbReference type="EMBL" id="BAT12739.1"/>
    </source>
</evidence>
<dbReference type="InParanoid" id="A0A0P0XZF9"/>
<dbReference type="Gramene" id="Os11t0153851-00">
    <property type="protein sequence ID" value="Os11t0153851-00"/>
    <property type="gene ID" value="Os11g0153851"/>
</dbReference>
<evidence type="ECO:0000256" key="1">
    <source>
        <dbReference type="SAM" id="MobiDB-lite"/>
    </source>
</evidence>
<gene>
    <name evidence="2" type="ordered locus">Os11g0153851</name>
    <name evidence="2" type="ORF">OSNPB_110153851</name>
</gene>
<proteinExistence type="predicted"/>
<evidence type="ECO:0000313" key="3">
    <source>
        <dbReference type="Proteomes" id="UP000059680"/>
    </source>
</evidence>
<organism evidence="2 3">
    <name type="scientific">Oryza sativa subsp. japonica</name>
    <name type="common">Rice</name>
    <dbReference type="NCBI Taxonomy" id="39947"/>
    <lineage>
        <taxon>Eukaryota</taxon>
        <taxon>Viridiplantae</taxon>
        <taxon>Streptophyta</taxon>
        <taxon>Embryophyta</taxon>
        <taxon>Tracheophyta</taxon>
        <taxon>Spermatophyta</taxon>
        <taxon>Magnoliopsida</taxon>
        <taxon>Liliopsida</taxon>
        <taxon>Poales</taxon>
        <taxon>Poaceae</taxon>
        <taxon>BOP clade</taxon>
        <taxon>Oryzoideae</taxon>
        <taxon>Oryzeae</taxon>
        <taxon>Oryzinae</taxon>
        <taxon>Oryza</taxon>
        <taxon>Oryza sativa</taxon>
    </lineage>
</organism>
<reference evidence="2 3" key="3">
    <citation type="journal article" date="2013" name="Rice">
        <title>Improvement of the Oryza sativa Nipponbare reference genome using next generation sequence and optical map data.</title>
        <authorList>
            <person name="Kawahara Y."/>
            <person name="de la Bastide M."/>
            <person name="Hamilton J.P."/>
            <person name="Kanamori H."/>
            <person name="McCombie W.R."/>
            <person name="Ouyang S."/>
            <person name="Schwartz D.C."/>
            <person name="Tanaka T."/>
            <person name="Wu J."/>
            <person name="Zhou S."/>
            <person name="Childs K.L."/>
            <person name="Davidson R.M."/>
            <person name="Lin H."/>
            <person name="Quesada-Ocampo L."/>
            <person name="Vaillancourt B."/>
            <person name="Sakai H."/>
            <person name="Lee S.S."/>
            <person name="Kim J."/>
            <person name="Numa H."/>
            <person name="Itoh T."/>
            <person name="Buell C.R."/>
            <person name="Matsumoto T."/>
        </authorList>
    </citation>
    <scope>NUCLEOTIDE SEQUENCE [LARGE SCALE GENOMIC DNA]</scope>
    <source>
        <strain evidence="3">cv. Nipponbare</strain>
    </source>
</reference>
<sequence>MVVSGAERTDGGQADWLGMRLHDQDMACDGDGEGGRRVVGVSDTSKEEPIAVAIGEAIASEQRHEDNSRLHGGGAIIEATPTLMRHDAHSHRRHCVLSPRHL</sequence>
<reference evidence="3" key="1">
    <citation type="journal article" date="2005" name="Nature">
        <title>The map-based sequence of the rice genome.</title>
        <authorList>
            <consortium name="International rice genome sequencing project (IRGSP)"/>
            <person name="Matsumoto T."/>
            <person name="Wu J."/>
            <person name="Kanamori H."/>
            <person name="Katayose Y."/>
            <person name="Fujisawa M."/>
            <person name="Namiki N."/>
            <person name="Mizuno H."/>
            <person name="Yamamoto K."/>
            <person name="Antonio B.A."/>
            <person name="Baba T."/>
            <person name="Sakata K."/>
            <person name="Nagamura Y."/>
            <person name="Aoki H."/>
            <person name="Arikawa K."/>
            <person name="Arita K."/>
            <person name="Bito T."/>
            <person name="Chiden Y."/>
            <person name="Fujitsuka N."/>
            <person name="Fukunaka R."/>
            <person name="Hamada M."/>
            <person name="Harada C."/>
            <person name="Hayashi A."/>
            <person name="Hijishita S."/>
            <person name="Honda M."/>
            <person name="Hosokawa S."/>
            <person name="Ichikawa Y."/>
            <person name="Idonuma A."/>
            <person name="Iijima M."/>
            <person name="Ikeda M."/>
            <person name="Ikeno M."/>
            <person name="Ito K."/>
            <person name="Ito S."/>
            <person name="Ito T."/>
            <person name="Ito Y."/>
            <person name="Ito Y."/>
            <person name="Iwabuchi A."/>
            <person name="Kamiya K."/>
            <person name="Karasawa W."/>
            <person name="Kurita K."/>
            <person name="Katagiri S."/>
            <person name="Kikuta A."/>
            <person name="Kobayashi H."/>
            <person name="Kobayashi N."/>
            <person name="Machita K."/>
            <person name="Maehara T."/>
            <person name="Masukawa M."/>
            <person name="Mizubayashi T."/>
            <person name="Mukai Y."/>
            <person name="Nagasaki H."/>
            <person name="Nagata Y."/>
            <person name="Naito S."/>
            <person name="Nakashima M."/>
            <person name="Nakama Y."/>
            <person name="Nakamichi Y."/>
            <person name="Nakamura M."/>
            <person name="Meguro A."/>
            <person name="Negishi M."/>
            <person name="Ohta I."/>
            <person name="Ohta T."/>
            <person name="Okamoto M."/>
            <person name="Ono N."/>
            <person name="Saji S."/>
            <person name="Sakaguchi M."/>
            <person name="Sakai K."/>
            <person name="Shibata M."/>
            <person name="Shimokawa T."/>
            <person name="Song J."/>
            <person name="Takazaki Y."/>
            <person name="Terasawa K."/>
            <person name="Tsugane M."/>
            <person name="Tsuji K."/>
            <person name="Ueda S."/>
            <person name="Waki K."/>
            <person name="Yamagata H."/>
            <person name="Yamamoto M."/>
            <person name="Yamamoto S."/>
            <person name="Yamane H."/>
            <person name="Yoshiki S."/>
            <person name="Yoshihara R."/>
            <person name="Yukawa K."/>
            <person name="Zhong H."/>
            <person name="Yano M."/>
            <person name="Yuan Q."/>
            <person name="Ouyang S."/>
            <person name="Liu J."/>
            <person name="Jones K.M."/>
            <person name="Gansberger K."/>
            <person name="Moffat K."/>
            <person name="Hill J."/>
            <person name="Bera J."/>
            <person name="Fadrosh D."/>
            <person name="Jin S."/>
            <person name="Johri S."/>
            <person name="Kim M."/>
            <person name="Overton L."/>
            <person name="Reardon M."/>
            <person name="Tsitrin T."/>
            <person name="Vuong H."/>
            <person name="Weaver B."/>
            <person name="Ciecko A."/>
            <person name="Tallon L."/>
            <person name="Jackson J."/>
            <person name="Pai G."/>
            <person name="Aken S.V."/>
            <person name="Utterback T."/>
            <person name="Reidmuller S."/>
            <person name="Feldblyum T."/>
            <person name="Hsiao J."/>
            <person name="Zismann V."/>
            <person name="Iobst S."/>
            <person name="de Vazeille A.R."/>
            <person name="Buell C.R."/>
            <person name="Ying K."/>
            <person name="Li Y."/>
            <person name="Lu T."/>
            <person name="Huang Y."/>
            <person name="Zhao Q."/>
            <person name="Feng Q."/>
            <person name="Zhang L."/>
            <person name="Zhu J."/>
            <person name="Weng Q."/>
            <person name="Mu J."/>
            <person name="Lu Y."/>
            <person name="Fan D."/>
            <person name="Liu Y."/>
            <person name="Guan J."/>
            <person name="Zhang Y."/>
            <person name="Yu S."/>
            <person name="Liu X."/>
            <person name="Zhang Y."/>
            <person name="Hong G."/>
            <person name="Han B."/>
            <person name="Choisne N."/>
            <person name="Demange N."/>
            <person name="Orjeda G."/>
            <person name="Samain S."/>
            <person name="Cattolico L."/>
            <person name="Pelletier E."/>
            <person name="Couloux A."/>
            <person name="Segurens B."/>
            <person name="Wincker P."/>
            <person name="D'Hont A."/>
            <person name="Scarpelli C."/>
            <person name="Weissenbach J."/>
            <person name="Salanoubat M."/>
            <person name="Quetier F."/>
            <person name="Yu Y."/>
            <person name="Kim H.R."/>
            <person name="Rambo T."/>
            <person name="Currie J."/>
            <person name="Collura K."/>
            <person name="Luo M."/>
            <person name="Yang T."/>
            <person name="Ammiraju J.S.S."/>
            <person name="Engler F."/>
            <person name="Soderlund C."/>
            <person name="Wing R.A."/>
            <person name="Palmer L.E."/>
            <person name="de la Bastide M."/>
            <person name="Spiegel L."/>
            <person name="Nascimento L."/>
            <person name="Zutavern T."/>
            <person name="O'Shaughnessy A."/>
            <person name="Dike S."/>
            <person name="Dedhia N."/>
            <person name="Preston R."/>
            <person name="Balija V."/>
            <person name="McCombie W.R."/>
            <person name="Chow T."/>
            <person name="Chen H."/>
            <person name="Chung M."/>
            <person name="Chen C."/>
            <person name="Shaw J."/>
            <person name="Wu H."/>
            <person name="Hsiao K."/>
            <person name="Chao Y."/>
            <person name="Chu M."/>
            <person name="Cheng C."/>
            <person name="Hour A."/>
            <person name="Lee P."/>
            <person name="Lin S."/>
            <person name="Lin Y."/>
            <person name="Liou J."/>
            <person name="Liu S."/>
            <person name="Hsing Y."/>
            <person name="Raghuvanshi S."/>
            <person name="Mohanty A."/>
            <person name="Bharti A.K."/>
            <person name="Gaur A."/>
            <person name="Gupta V."/>
            <person name="Kumar D."/>
            <person name="Ravi V."/>
            <person name="Vij S."/>
            <person name="Kapur A."/>
            <person name="Khurana P."/>
            <person name="Khurana P."/>
            <person name="Khurana J.P."/>
            <person name="Tyagi A.K."/>
            <person name="Gaikwad K."/>
            <person name="Singh A."/>
            <person name="Dalal V."/>
            <person name="Srivastava S."/>
            <person name="Dixit A."/>
            <person name="Pal A.K."/>
            <person name="Ghazi I.A."/>
            <person name="Yadav M."/>
            <person name="Pandit A."/>
            <person name="Bhargava A."/>
            <person name="Sureshbabu K."/>
            <person name="Batra K."/>
            <person name="Sharma T.R."/>
            <person name="Mohapatra T."/>
            <person name="Singh N.K."/>
            <person name="Messing J."/>
            <person name="Nelson A.B."/>
            <person name="Fuks G."/>
            <person name="Kavchok S."/>
            <person name="Keizer G."/>
            <person name="Linton E."/>
            <person name="Llaca V."/>
            <person name="Song R."/>
            <person name="Tanyolac B."/>
            <person name="Young S."/>
            <person name="Ho-Il K."/>
            <person name="Hahn J.H."/>
            <person name="Sangsakoo G."/>
            <person name="Vanavichit A."/>
            <person name="de Mattos Luiz.A.T."/>
            <person name="Zimmer P.D."/>
            <person name="Malone G."/>
            <person name="Dellagostin O."/>
            <person name="de Oliveira A.C."/>
            <person name="Bevan M."/>
            <person name="Bancroft I."/>
            <person name="Minx P."/>
            <person name="Cordum H."/>
            <person name="Wilson R."/>
            <person name="Cheng Z."/>
            <person name="Jin W."/>
            <person name="Jiang J."/>
            <person name="Leong S.A."/>
            <person name="Iwama H."/>
            <person name="Gojobori T."/>
            <person name="Itoh T."/>
            <person name="Niimura Y."/>
            <person name="Fujii Y."/>
            <person name="Habara T."/>
            <person name="Sakai H."/>
            <person name="Sato Y."/>
            <person name="Wilson G."/>
            <person name="Kumar K."/>
            <person name="McCouch S."/>
            <person name="Juretic N."/>
            <person name="Hoen D."/>
            <person name="Wright S."/>
            <person name="Bruskiewich R."/>
            <person name="Bureau T."/>
            <person name="Miyao A."/>
            <person name="Hirochika H."/>
            <person name="Nishikawa T."/>
            <person name="Kadowaki K."/>
            <person name="Sugiura M."/>
            <person name="Burr B."/>
            <person name="Sasaki T."/>
        </authorList>
    </citation>
    <scope>NUCLEOTIDE SEQUENCE [LARGE SCALE GENOMIC DNA]</scope>
    <source>
        <strain evidence="3">cv. Nipponbare</strain>
    </source>
</reference>
<dbReference type="AlphaFoldDB" id="A0A0P0XZF9"/>
<accession>A0A0P0XZF9</accession>
<feature type="region of interest" description="Disordered" evidence="1">
    <location>
        <begin position="81"/>
        <end position="102"/>
    </location>
</feature>
<dbReference type="EMBL" id="AP014967">
    <property type="protein sequence ID" value="BAT12739.1"/>
    <property type="molecule type" value="Genomic_DNA"/>
</dbReference>
<feature type="compositionally biased region" description="Basic residues" evidence="1">
    <location>
        <begin position="88"/>
        <end position="102"/>
    </location>
</feature>